<dbReference type="PANTHER" id="PTHR23292:SF46">
    <property type="entry name" value="LIPOPOLYSACCHARIDE-INDUCED TUMOR NECROSIS FACTOR-ALPHA FACTOR HOMOLOG"/>
    <property type="match status" value="1"/>
</dbReference>
<comment type="subcellular location">
    <subcellularLocation>
        <location evidence="1">Endosome membrane</location>
        <topology evidence="1">Peripheral membrane protein</topology>
        <orientation evidence="1">Cytoplasmic side</orientation>
    </subcellularLocation>
    <subcellularLocation>
        <location evidence="2">Late endosome membrane</location>
    </subcellularLocation>
    <subcellularLocation>
        <location evidence="3">Lysosome membrane</location>
        <topology evidence="3">Peripheral membrane protein</topology>
        <orientation evidence="3">Cytoplasmic side</orientation>
    </subcellularLocation>
</comment>
<dbReference type="Proteomes" id="UP001187343">
    <property type="component" value="Unassembled WGS sequence"/>
</dbReference>
<dbReference type="Pfam" id="PF10601">
    <property type="entry name" value="zf-LITAF-like"/>
    <property type="match status" value="1"/>
</dbReference>
<dbReference type="PANTHER" id="PTHR23292">
    <property type="entry name" value="LIPOPOLYSACCHARIDE-INDUCED TUMOR NECROSIS FACTOR-ALPHA FACTOR"/>
    <property type="match status" value="1"/>
</dbReference>
<dbReference type="PROSITE" id="PS51837">
    <property type="entry name" value="LITAF"/>
    <property type="match status" value="1"/>
</dbReference>
<evidence type="ECO:0000313" key="10">
    <source>
        <dbReference type="EMBL" id="KAK2909345.1"/>
    </source>
</evidence>
<dbReference type="InterPro" id="IPR006629">
    <property type="entry name" value="LITAF"/>
</dbReference>
<keyword evidence="6" id="KW-0862">Zinc</keyword>
<evidence type="ECO:0000256" key="6">
    <source>
        <dbReference type="ARBA" id="ARBA00022833"/>
    </source>
</evidence>
<evidence type="ECO:0000259" key="9">
    <source>
        <dbReference type="PROSITE" id="PS51837"/>
    </source>
</evidence>
<protein>
    <recommendedName>
        <fullName evidence="9">LITAF domain-containing protein</fullName>
    </recommendedName>
</protein>
<reference evidence="10" key="1">
    <citation type="submission" date="2023-08" db="EMBL/GenBank/DDBJ databases">
        <title>Chromosome-level Genome Assembly of mud carp (Cirrhinus molitorella).</title>
        <authorList>
            <person name="Liu H."/>
        </authorList>
    </citation>
    <scope>NUCLEOTIDE SEQUENCE</scope>
    <source>
        <strain evidence="10">Prfri</strain>
        <tissue evidence="10">Muscle</tissue>
    </source>
</reference>
<accession>A0AA88TTS2</accession>
<evidence type="ECO:0000256" key="5">
    <source>
        <dbReference type="ARBA" id="ARBA00022723"/>
    </source>
</evidence>
<dbReference type="GO" id="GO:0008270">
    <property type="term" value="F:zinc ion binding"/>
    <property type="evidence" value="ECO:0007669"/>
    <property type="project" value="TreeGrafter"/>
</dbReference>
<dbReference type="GO" id="GO:0005634">
    <property type="term" value="C:nucleus"/>
    <property type="evidence" value="ECO:0007669"/>
    <property type="project" value="TreeGrafter"/>
</dbReference>
<keyword evidence="5" id="KW-0479">Metal-binding</keyword>
<proteinExistence type="inferred from homology"/>
<keyword evidence="8" id="KW-0812">Transmembrane</keyword>
<dbReference type="SMART" id="SM00714">
    <property type="entry name" value="LITAF"/>
    <property type="match status" value="1"/>
</dbReference>
<feature type="domain" description="LITAF" evidence="9">
    <location>
        <begin position="103"/>
        <end position="186"/>
    </location>
</feature>
<evidence type="ECO:0000256" key="4">
    <source>
        <dbReference type="ARBA" id="ARBA00005975"/>
    </source>
</evidence>
<evidence type="ECO:0000256" key="8">
    <source>
        <dbReference type="SAM" id="Phobius"/>
    </source>
</evidence>
<evidence type="ECO:0000313" key="11">
    <source>
        <dbReference type="Proteomes" id="UP001187343"/>
    </source>
</evidence>
<keyword evidence="7 8" id="KW-0472">Membrane</keyword>
<dbReference type="InterPro" id="IPR037519">
    <property type="entry name" value="LITAF_fam"/>
</dbReference>
<evidence type="ECO:0000256" key="3">
    <source>
        <dbReference type="ARBA" id="ARBA00004630"/>
    </source>
</evidence>
<evidence type="ECO:0000256" key="2">
    <source>
        <dbReference type="ARBA" id="ARBA00004414"/>
    </source>
</evidence>
<gene>
    <name evidence="10" type="ORF">Q8A67_005182</name>
</gene>
<evidence type="ECO:0000256" key="7">
    <source>
        <dbReference type="ARBA" id="ARBA00023136"/>
    </source>
</evidence>
<dbReference type="GO" id="GO:0098560">
    <property type="term" value="C:cytoplasmic side of late endosome membrane"/>
    <property type="evidence" value="ECO:0007669"/>
    <property type="project" value="TreeGrafter"/>
</dbReference>
<dbReference type="AlphaFoldDB" id="A0AA88TTS2"/>
<comment type="similarity">
    <text evidence="4">Belongs to the CDIP1/LITAF family.</text>
</comment>
<feature type="transmembrane region" description="Helical" evidence="8">
    <location>
        <begin position="136"/>
        <end position="155"/>
    </location>
</feature>
<keyword evidence="8" id="KW-1133">Transmembrane helix</keyword>
<name>A0AA88TTS2_9TELE</name>
<evidence type="ECO:0000256" key="1">
    <source>
        <dbReference type="ARBA" id="ARBA00004125"/>
    </source>
</evidence>
<sequence>MRNRTVEKTIQDYPRGISETHSYRLLKMDKGPFPPSYPGSPVVQTNISYQTPQVTSQTQQAPVAVYPAHQNQPAYPSGESPVAPAVIQMAPAPVVVPVAAHAPDPDAVIIPPRLTTTSARIKCNYCRKEVVTEMKYVNGTMVWVIFASLGILGVWPCCLIPFCVKGCKDVEHRCPHCQTVIHVHKRM</sequence>
<organism evidence="10 11">
    <name type="scientific">Cirrhinus molitorella</name>
    <name type="common">mud carp</name>
    <dbReference type="NCBI Taxonomy" id="172907"/>
    <lineage>
        <taxon>Eukaryota</taxon>
        <taxon>Metazoa</taxon>
        <taxon>Chordata</taxon>
        <taxon>Craniata</taxon>
        <taxon>Vertebrata</taxon>
        <taxon>Euteleostomi</taxon>
        <taxon>Actinopterygii</taxon>
        <taxon>Neopterygii</taxon>
        <taxon>Teleostei</taxon>
        <taxon>Ostariophysi</taxon>
        <taxon>Cypriniformes</taxon>
        <taxon>Cyprinidae</taxon>
        <taxon>Labeoninae</taxon>
        <taxon>Labeonini</taxon>
        <taxon>Cirrhinus</taxon>
    </lineage>
</organism>
<comment type="caution">
    <text evidence="10">The sequence shown here is derived from an EMBL/GenBank/DDBJ whole genome shotgun (WGS) entry which is preliminary data.</text>
</comment>
<dbReference type="EMBL" id="JAUYZG010000004">
    <property type="protein sequence ID" value="KAK2909345.1"/>
    <property type="molecule type" value="Genomic_DNA"/>
</dbReference>
<keyword evidence="11" id="KW-1185">Reference proteome</keyword>
<dbReference type="GO" id="GO:0098574">
    <property type="term" value="C:cytoplasmic side of lysosomal membrane"/>
    <property type="evidence" value="ECO:0007669"/>
    <property type="project" value="TreeGrafter"/>
</dbReference>